<dbReference type="NCBIfam" id="TIGR01558">
    <property type="entry name" value="sm_term_P27"/>
    <property type="match status" value="1"/>
</dbReference>
<dbReference type="Proteomes" id="UP000001932">
    <property type="component" value="Chromosome"/>
</dbReference>
<evidence type="ECO:0000313" key="3">
    <source>
        <dbReference type="EMBL" id="CRL44536.1"/>
    </source>
</evidence>
<dbReference type="HOGENOM" id="CLU_107958_2_1_6"/>
<feature type="region of interest" description="Disordered" evidence="1">
    <location>
        <begin position="1"/>
        <end position="46"/>
    </location>
</feature>
<organism evidence="2 4">
    <name type="scientific">Sodalis glossinidius (strain morsitans)</name>
    <dbReference type="NCBI Taxonomy" id="343509"/>
    <lineage>
        <taxon>Bacteria</taxon>
        <taxon>Pseudomonadati</taxon>
        <taxon>Pseudomonadota</taxon>
        <taxon>Gammaproteobacteria</taxon>
        <taxon>Enterobacterales</taxon>
        <taxon>Bruguierivoracaceae</taxon>
        <taxon>Sodalis</taxon>
    </lineage>
</organism>
<evidence type="ECO:0000256" key="1">
    <source>
        <dbReference type="SAM" id="MobiDB-lite"/>
    </source>
</evidence>
<dbReference type="EMBL" id="AP008232">
    <property type="protein sequence ID" value="BAE74000.1"/>
    <property type="molecule type" value="Genomic_DNA"/>
</dbReference>
<proteinExistence type="predicted"/>
<keyword evidence="4" id="KW-1185">Reference proteome</keyword>
<evidence type="ECO:0000313" key="2">
    <source>
        <dbReference type="EMBL" id="BAE74000.1"/>
    </source>
</evidence>
<dbReference type="KEGG" id="sgl:SG0725"/>
<accession>Q2NV25</accession>
<protein>
    <submittedName>
        <fullName evidence="2">Hypothetical phage protein</fullName>
    </submittedName>
    <submittedName>
        <fullName evidence="3">Phage terminase, small subunit</fullName>
    </submittedName>
</protein>
<dbReference type="Proteomes" id="UP000245838">
    <property type="component" value="Chromosome sggmmb4_Chromosome"/>
</dbReference>
<reference evidence="2 4" key="1">
    <citation type="journal article" date="2006" name="Genome Res.">
        <title>Massive genome erosion and functional adaptations provide insights into the symbiotic lifestyle of Sodalis glossinidius in the tsetse host.</title>
        <authorList>
            <person name="Toh H."/>
            <person name="Weiss B.L."/>
            <person name="Perkin S.A.H."/>
            <person name="Yamashita A."/>
            <person name="Oshima K."/>
            <person name="Hattori M."/>
            <person name="Aksoy S."/>
        </authorList>
    </citation>
    <scope>NUCLEOTIDE SEQUENCE [LARGE SCALE GENOMIC DNA]</scope>
    <source>
        <strain evidence="4">morsitans</strain>
        <strain evidence="2">Morsitans</strain>
    </source>
</reference>
<dbReference type="eggNOG" id="COG3747">
    <property type="taxonomic scope" value="Bacteria"/>
</dbReference>
<dbReference type="InterPro" id="IPR006448">
    <property type="entry name" value="Phage_term_ssu_P27"/>
</dbReference>
<reference evidence="3 5" key="2">
    <citation type="submission" date="2015-05" db="EMBL/GenBank/DDBJ databases">
        <authorList>
            <person name="Goodhead I."/>
        </authorList>
    </citation>
    <scope>NUCLEOTIDE SEQUENCE [LARGE SCALE GENOMIC DNA]</scope>
    <source>
        <strain evidence="3">B4</strain>
        <strain evidence="5">morsitans</strain>
    </source>
</reference>
<feature type="compositionally biased region" description="Pro residues" evidence="1">
    <location>
        <begin position="32"/>
        <end position="43"/>
    </location>
</feature>
<dbReference type="AlphaFoldDB" id="Q2NV25"/>
<evidence type="ECO:0000313" key="4">
    <source>
        <dbReference type="Proteomes" id="UP000001932"/>
    </source>
</evidence>
<evidence type="ECO:0000313" key="5">
    <source>
        <dbReference type="Proteomes" id="UP000245838"/>
    </source>
</evidence>
<dbReference type="EMBL" id="LN854557">
    <property type="protein sequence ID" value="CRL44536.1"/>
    <property type="molecule type" value="Genomic_DNA"/>
</dbReference>
<dbReference type="STRING" id="343509.SG0725"/>
<dbReference type="Pfam" id="PF05119">
    <property type="entry name" value="Terminase_4"/>
    <property type="match status" value="1"/>
</dbReference>
<name>Q2NV25_SODGM</name>
<gene>
    <name evidence="2" type="ordered locus">SG0725</name>
    <name evidence="3" type="ORF">SGGMMB4_01676</name>
</gene>
<sequence length="159" mass="17788">MDTFIAGRRPKPTALKLVTGNPGRRPLNSAEPTPPPYSAPPPKHLSNTAKETWERLTLLLNSMGVLTIADAFALERLCDIYAEILRYRVLIESNGETFEVHSQNGVLIKANPAVSMLSDADKRFKSYLVEFGLTPAARTKVRTHDKEKKPDELDEFFAH</sequence>